<proteinExistence type="inferred from homology"/>
<keyword evidence="11" id="KW-1185">Reference proteome</keyword>
<feature type="transmembrane region" description="Helical" evidence="8">
    <location>
        <begin position="79"/>
        <end position="100"/>
    </location>
</feature>
<dbReference type="PANTHER" id="PTHR34390:SF1">
    <property type="entry name" value="SUCCINATE TRANSPORTER SUBUNIT YJJB-RELATED"/>
    <property type="match status" value="1"/>
</dbReference>
<keyword evidence="4 8" id="KW-0812">Transmembrane</keyword>
<evidence type="ECO:0000256" key="7">
    <source>
        <dbReference type="ARBA" id="ARBA00034125"/>
    </source>
</evidence>
<keyword evidence="5 8" id="KW-1133">Transmembrane helix</keyword>
<dbReference type="GO" id="GO:0015744">
    <property type="term" value="P:succinate transport"/>
    <property type="evidence" value="ECO:0007669"/>
    <property type="project" value="TreeGrafter"/>
</dbReference>
<dbReference type="EMBL" id="JAUNQW010000001">
    <property type="protein sequence ID" value="MDO5456721.1"/>
    <property type="molecule type" value="Genomic_DNA"/>
</dbReference>
<dbReference type="InterPro" id="IPR024528">
    <property type="entry name" value="ThrE_2"/>
</dbReference>
<organism evidence="10 11">
    <name type="scientific">Atopococcus tabaci</name>
    <dbReference type="NCBI Taxonomy" id="269774"/>
    <lineage>
        <taxon>Bacteria</taxon>
        <taxon>Bacillati</taxon>
        <taxon>Bacillota</taxon>
        <taxon>Bacilli</taxon>
        <taxon>Lactobacillales</taxon>
        <taxon>Carnobacteriaceae</taxon>
        <taxon>Atopococcus</taxon>
    </lineage>
</organism>
<dbReference type="PANTHER" id="PTHR34390">
    <property type="entry name" value="UPF0442 PROTEIN YJJB-RELATED"/>
    <property type="match status" value="1"/>
</dbReference>
<dbReference type="InterPro" id="IPR050539">
    <property type="entry name" value="ThrE_Dicarb/AminoAcid_Exp"/>
</dbReference>
<evidence type="ECO:0000259" key="9">
    <source>
        <dbReference type="Pfam" id="PF12821"/>
    </source>
</evidence>
<dbReference type="AlphaFoldDB" id="A0AA43RKK8"/>
<feature type="transmembrane region" description="Helical" evidence="8">
    <location>
        <begin position="27"/>
        <end position="48"/>
    </location>
</feature>
<protein>
    <submittedName>
        <fullName evidence="10">Threonine/serine exporter family protein</fullName>
    </submittedName>
</protein>
<name>A0AA43RKK8_9LACT</name>
<accession>A0AA43RKK8</accession>
<evidence type="ECO:0000313" key="10">
    <source>
        <dbReference type="EMBL" id="MDO5456721.1"/>
    </source>
</evidence>
<evidence type="ECO:0000313" key="11">
    <source>
        <dbReference type="Proteomes" id="UP001171751"/>
    </source>
</evidence>
<evidence type="ECO:0000256" key="1">
    <source>
        <dbReference type="ARBA" id="ARBA00004651"/>
    </source>
</evidence>
<dbReference type="Proteomes" id="UP001171751">
    <property type="component" value="Unassembled WGS sequence"/>
</dbReference>
<reference evidence="10" key="1">
    <citation type="submission" date="2023-07" db="EMBL/GenBank/DDBJ databases">
        <title>Between Cages and Wild: Unraveling the Impact of Captivity on Animal Microbiomes and Antimicrobial Resistance.</title>
        <authorList>
            <person name="Schmartz G.P."/>
            <person name="Rehner J."/>
            <person name="Schuff M.J."/>
            <person name="Becker S.L."/>
            <person name="Kravczyk M."/>
            <person name="Gurevich A."/>
            <person name="Francke R."/>
            <person name="Mueller R."/>
            <person name="Keller V."/>
            <person name="Keller A."/>
        </authorList>
    </citation>
    <scope>NUCLEOTIDE SEQUENCE</scope>
    <source>
        <strain evidence="10">S39M_St_73</strain>
    </source>
</reference>
<evidence type="ECO:0000256" key="6">
    <source>
        <dbReference type="ARBA" id="ARBA00023136"/>
    </source>
</evidence>
<sequence>MDLIVQVIAAYIVTVAAGVTLESPRRIVYRTGIIGAVSYAVYLILANYFGVGQVMGYFISCLIASIISQFFARRYKTAVILFYVPTFYLYVPGSTIYQMAYNFISGQPDAGAQSLVQTLMIAGAIALGIFIADSIMTIYLDVKNRSIQSLTKINKR</sequence>
<feature type="transmembrane region" description="Helical" evidence="8">
    <location>
        <begin position="54"/>
        <end position="72"/>
    </location>
</feature>
<keyword evidence="6 8" id="KW-0472">Membrane</keyword>
<evidence type="ECO:0000256" key="8">
    <source>
        <dbReference type="SAM" id="Phobius"/>
    </source>
</evidence>
<comment type="caution">
    <text evidence="10">The sequence shown here is derived from an EMBL/GenBank/DDBJ whole genome shotgun (WGS) entry which is preliminary data.</text>
</comment>
<evidence type="ECO:0000256" key="2">
    <source>
        <dbReference type="ARBA" id="ARBA00022475"/>
    </source>
</evidence>
<feature type="domain" description="Threonine/Serine exporter ThrE" evidence="9">
    <location>
        <begin position="6"/>
        <end position="135"/>
    </location>
</feature>
<comment type="similarity">
    <text evidence="7">Belongs to the ThrE exporter (TC 2.A.79) family.</text>
</comment>
<keyword evidence="3" id="KW-0997">Cell inner membrane</keyword>
<evidence type="ECO:0000256" key="3">
    <source>
        <dbReference type="ARBA" id="ARBA00022519"/>
    </source>
</evidence>
<gene>
    <name evidence="10" type="ORF">Q4F26_00105</name>
</gene>
<evidence type="ECO:0000256" key="5">
    <source>
        <dbReference type="ARBA" id="ARBA00022989"/>
    </source>
</evidence>
<dbReference type="Pfam" id="PF12821">
    <property type="entry name" value="ThrE_2"/>
    <property type="match status" value="1"/>
</dbReference>
<dbReference type="GO" id="GO:0005886">
    <property type="term" value="C:plasma membrane"/>
    <property type="evidence" value="ECO:0007669"/>
    <property type="project" value="UniProtKB-SubCell"/>
</dbReference>
<feature type="transmembrane region" description="Helical" evidence="8">
    <location>
        <begin position="120"/>
        <end position="142"/>
    </location>
</feature>
<comment type="subcellular location">
    <subcellularLocation>
        <location evidence="1">Cell membrane</location>
        <topology evidence="1">Multi-pass membrane protein</topology>
    </subcellularLocation>
</comment>
<keyword evidence="2" id="KW-1003">Cell membrane</keyword>
<evidence type="ECO:0000256" key="4">
    <source>
        <dbReference type="ARBA" id="ARBA00022692"/>
    </source>
</evidence>